<evidence type="ECO:0000256" key="1">
    <source>
        <dbReference type="ARBA" id="ARBA00009129"/>
    </source>
</evidence>
<dbReference type="Proteomes" id="UP000005267">
    <property type="component" value="Chromosome"/>
</dbReference>
<gene>
    <name evidence="3" type="ordered locus">TKWG_18425</name>
</gene>
<organism evidence="3 4">
    <name type="scientific">Advenella kashmirensis (strain DSM 17095 / LMG 22695 / WT001)</name>
    <name type="common">Tetrathiobacter kashmirensis</name>
    <dbReference type="NCBI Taxonomy" id="1036672"/>
    <lineage>
        <taxon>Bacteria</taxon>
        <taxon>Pseudomonadati</taxon>
        <taxon>Pseudomonadota</taxon>
        <taxon>Betaproteobacteria</taxon>
        <taxon>Burkholderiales</taxon>
        <taxon>Alcaligenaceae</taxon>
    </lineage>
</organism>
<name>I3UEW1_ADVKW</name>
<dbReference type="Pfam" id="PF05532">
    <property type="entry name" value="CsbD"/>
    <property type="match status" value="1"/>
</dbReference>
<accession>I3UEW1</accession>
<dbReference type="OrthoDB" id="9796058at2"/>
<sequence>MNPDDNDVPWEQVKEAVKERWGDLSDDDITEVDGDAQRMCGVLQEKYGLTRAQAEQEVDNFWARHNLS</sequence>
<proteinExistence type="inferred from homology"/>
<dbReference type="SUPFAM" id="SSF69047">
    <property type="entry name" value="Hypothetical protein YjbJ"/>
    <property type="match status" value="1"/>
</dbReference>
<dbReference type="EMBL" id="CP003555">
    <property type="protein sequence ID" value="AFK63549.1"/>
    <property type="molecule type" value="Genomic_DNA"/>
</dbReference>
<feature type="domain" description="CsbD-like" evidence="2">
    <location>
        <begin position="10"/>
        <end position="55"/>
    </location>
</feature>
<dbReference type="InterPro" id="IPR036629">
    <property type="entry name" value="YjbJ_sf"/>
</dbReference>
<reference evidence="4" key="2">
    <citation type="journal article" date="2013" name="PLoS ONE">
        <title>Genome implosion elicits host-confinement in Alcaligenaceae: evidence from the comparative genomics of Tetrathiobacter kashmirensis, a pathogen in the making.</title>
        <authorList>
            <person name="Ghosh W."/>
            <person name="Alam M."/>
            <person name="Roy C."/>
            <person name="Pyne P."/>
            <person name="George A."/>
            <person name="Chakraborty R."/>
            <person name="Majumder S."/>
            <person name="Agarwal A."/>
            <person name="Chakraborty S."/>
            <person name="Majumdar S."/>
            <person name="Gupta S.K."/>
        </authorList>
    </citation>
    <scope>NUCLEOTIDE SEQUENCE [LARGE SCALE GENOMIC DNA]</scope>
    <source>
        <strain evidence="4">WT001</strain>
    </source>
</reference>
<dbReference type="InterPro" id="IPR008462">
    <property type="entry name" value="CsbD"/>
</dbReference>
<reference evidence="3 4" key="1">
    <citation type="journal article" date="2011" name="J. Bacteriol.">
        <title>Whole-genome shotgun sequencing of the sulfur-oxidizing chemoautotroph Tetrathiobacter kashmirensis.</title>
        <authorList>
            <person name="Ghosh W."/>
            <person name="George A."/>
            <person name="Agarwal A."/>
            <person name="Raj P."/>
            <person name="Alam M."/>
            <person name="Pyne P."/>
            <person name="Das Gupta S.K."/>
        </authorList>
    </citation>
    <scope>NUCLEOTIDE SEQUENCE [LARGE SCALE GENOMIC DNA]</scope>
    <source>
        <strain evidence="3 4">WT001</strain>
    </source>
</reference>
<dbReference type="PIRSF" id="PIRSF039008">
    <property type="entry name" value="YjbJ"/>
    <property type="match status" value="1"/>
</dbReference>
<dbReference type="STRING" id="1036672.TKWG_18425"/>
<dbReference type="PANTHER" id="PTHR34977:SF1">
    <property type="entry name" value="UPF0337 PROTEIN YJBJ"/>
    <property type="match status" value="1"/>
</dbReference>
<evidence type="ECO:0000313" key="3">
    <source>
        <dbReference type="EMBL" id="AFK63549.1"/>
    </source>
</evidence>
<dbReference type="Gene3D" id="1.10.1470.10">
    <property type="entry name" value="YjbJ"/>
    <property type="match status" value="1"/>
</dbReference>
<dbReference type="RefSeq" id="WP_014751640.1">
    <property type="nucleotide sequence ID" value="NC_017964.1"/>
</dbReference>
<dbReference type="HOGENOM" id="CLU_135567_4_1_4"/>
<dbReference type="KEGG" id="aka:TKWG_18425"/>
<dbReference type="PANTHER" id="PTHR34977">
    <property type="entry name" value="UPF0337 PROTEIN YJBJ"/>
    <property type="match status" value="1"/>
</dbReference>
<protein>
    <submittedName>
        <fullName evidence="3">CsbD family protein</fullName>
    </submittedName>
</protein>
<evidence type="ECO:0000313" key="4">
    <source>
        <dbReference type="Proteomes" id="UP000005267"/>
    </source>
</evidence>
<dbReference type="InterPro" id="IPR026042">
    <property type="entry name" value="YjbJ"/>
</dbReference>
<dbReference type="InterPro" id="IPR050423">
    <property type="entry name" value="UPF0337_stress_rsp"/>
</dbReference>
<evidence type="ECO:0000259" key="2">
    <source>
        <dbReference type="Pfam" id="PF05532"/>
    </source>
</evidence>
<comment type="similarity">
    <text evidence="1">Belongs to the UPF0337 (CsbD) family.</text>
</comment>
<dbReference type="AlphaFoldDB" id="I3UEW1"/>
<keyword evidence="4" id="KW-1185">Reference proteome</keyword>